<evidence type="ECO:0008006" key="3">
    <source>
        <dbReference type="Google" id="ProtNLM"/>
    </source>
</evidence>
<dbReference type="SUPFAM" id="SSF46785">
    <property type="entry name" value="Winged helix' DNA-binding domain"/>
    <property type="match status" value="1"/>
</dbReference>
<evidence type="ECO:0000313" key="1">
    <source>
        <dbReference type="EMBL" id="ADD07918.1"/>
    </source>
</evidence>
<dbReference type="KEGG" id="abi:Aboo_0106"/>
<proteinExistence type="predicted"/>
<dbReference type="InterPro" id="IPR036390">
    <property type="entry name" value="WH_DNA-bd_sf"/>
</dbReference>
<dbReference type="eggNOG" id="arCOG00743">
    <property type="taxonomic scope" value="Archaea"/>
</dbReference>
<protein>
    <recommendedName>
        <fullName evidence="3">ArsR family transcriptional regulator</fullName>
    </recommendedName>
</protein>
<dbReference type="EMBL" id="CP001941">
    <property type="protein sequence ID" value="ADD07918.1"/>
    <property type="molecule type" value="Genomic_DNA"/>
</dbReference>
<organism evidence="1 2">
    <name type="scientific">Aciduliprofundum boonei (strain DSM 19572 / T469)</name>
    <dbReference type="NCBI Taxonomy" id="439481"/>
    <lineage>
        <taxon>Archaea</taxon>
        <taxon>Methanobacteriati</taxon>
        <taxon>Thermoplasmatota</taxon>
        <taxon>DHVE2 group</taxon>
        <taxon>Candidatus Aciduliprofundum</taxon>
    </lineage>
</organism>
<dbReference type="HOGENOM" id="CLU_1754802_0_0_2"/>
<dbReference type="Proteomes" id="UP000001400">
    <property type="component" value="Chromosome"/>
</dbReference>
<reference evidence="1" key="1">
    <citation type="submission" date="2010-02" db="EMBL/GenBank/DDBJ databases">
        <title>Complete sequence of Aciduliprofundum boonei T469.</title>
        <authorList>
            <consortium name="US DOE Joint Genome Institute"/>
            <person name="Lucas S."/>
            <person name="Copeland A."/>
            <person name="Lapidus A."/>
            <person name="Cheng J.-F."/>
            <person name="Bruce D."/>
            <person name="Goodwin L."/>
            <person name="Pitluck S."/>
            <person name="Saunders E."/>
            <person name="Detter J.C."/>
            <person name="Han C."/>
            <person name="Tapia R."/>
            <person name="Land M."/>
            <person name="Hauser L."/>
            <person name="Kyrpides N."/>
            <person name="Mikhailova N."/>
            <person name="Flores G."/>
            <person name="Reysenbach A.-L."/>
            <person name="Woyke T."/>
        </authorList>
    </citation>
    <scope>NUCLEOTIDE SEQUENCE</scope>
    <source>
        <strain evidence="1">T469</strain>
    </source>
</reference>
<dbReference type="InterPro" id="IPR036388">
    <property type="entry name" value="WH-like_DNA-bd_sf"/>
</dbReference>
<dbReference type="InterPro" id="IPR011991">
    <property type="entry name" value="ArsR-like_HTH"/>
</dbReference>
<name>B5IEP4_ACIB4</name>
<gene>
    <name evidence="1" type="ordered locus">Aboo_0106</name>
</gene>
<evidence type="ECO:0000313" key="2">
    <source>
        <dbReference type="Proteomes" id="UP000001400"/>
    </source>
</evidence>
<dbReference type="Gene3D" id="1.10.10.10">
    <property type="entry name" value="Winged helix-like DNA-binding domain superfamily/Winged helix DNA-binding domain"/>
    <property type="match status" value="1"/>
</dbReference>
<dbReference type="STRING" id="439481.Aboo_0106"/>
<dbReference type="OrthoDB" id="92467at2157"/>
<accession>B5IEP4</accession>
<keyword evidence="2" id="KW-1185">Reference proteome</keyword>
<sequence length="144" mass="16965">MDDLEKRIRKVEDLLEKYLENDYLVYIRHILASYLRLINIYVEYGKISPTIIFPEIKDSISREIIEILFSYGSLNTSQITDELKKSRGKASRRIVREKLNNLVEAGIVECDERKNERIYSISEYAVKKWLKVLGINIKGDVHKE</sequence>
<dbReference type="CDD" id="cd00090">
    <property type="entry name" value="HTH_ARSR"/>
    <property type="match status" value="1"/>
</dbReference>
<dbReference type="AlphaFoldDB" id="B5IEP4"/>
<dbReference type="GeneID" id="8827042"/>
<dbReference type="RefSeq" id="WP_008085145.1">
    <property type="nucleotide sequence ID" value="NC_013926.1"/>
</dbReference>